<keyword evidence="3" id="KW-1185">Reference proteome</keyword>
<organism evidence="2 3">
    <name type="scientific">Streptosporangium becharense</name>
    <dbReference type="NCBI Taxonomy" id="1816182"/>
    <lineage>
        <taxon>Bacteria</taxon>
        <taxon>Bacillati</taxon>
        <taxon>Actinomycetota</taxon>
        <taxon>Actinomycetes</taxon>
        <taxon>Streptosporangiales</taxon>
        <taxon>Streptosporangiaceae</taxon>
        <taxon>Streptosporangium</taxon>
    </lineage>
</organism>
<dbReference type="EMBL" id="JACHMP010000001">
    <property type="protein sequence ID" value="MBB5818319.1"/>
    <property type="molecule type" value="Genomic_DNA"/>
</dbReference>
<proteinExistence type="predicted"/>
<accession>A0A7W9IDP8</accession>
<feature type="compositionally biased region" description="Basic and acidic residues" evidence="1">
    <location>
        <begin position="96"/>
        <end position="105"/>
    </location>
</feature>
<evidence type="ECO:0000313" key="2">
    <source>
        <dbReference type="EMBL" id="MBB5818319.1"/>
    </source>
</evidence>
<sequence>MLLVVGLLGGGLVSLLLLNTVLAQDSFRASELRRDTKHLRLEKQEKANRNAQMEMPGTLAGNAEKQGQQPDWETSRVIVPDGSAGRTASESLNPVGRERAEGTGR</sequence>
<evidence type="ECO:0008006" key="4">
    <source>
        <dbReference type="Google" id="ProtNLM"/>
    </source>
</evidence>
<reference evidence="2 3" key="1">
    <citation type="submission" date="2020-08" db="EMBL/GenBank/DDBJ databases">
        <title>Sequencing the genomes of 1000 actinobacteria strains.</title>
        <authorList>
            <person name="Klenk H.-P."/>
        </authorList>
    </citation>
    <scope>NUCLEOTIDE SEQUENCE [LARGE SCALE GENOMIC DNA]</scope>
    <source>
        <strain evidence="2 3">DSM 46887</strain>
    </source>
</reference>
<protein>
    <recommendedName>
        <fullName evidence="4">Cell division protein FtsL</fullName>
    </recommendedName>
</protein>
<evidence type="ECO:0000313" key="3">
    <source>
        <dbReference type="Proteomes" id="UP000540685"/>
    </source>
</evidence>
<dbReference type="AlphaFoldDB" id="A0A7W9IDP8"/>
<dbReference type="RefSeq" id="WP_184543742.1">
    <property type="nucleotide sequence ID" value="NZ_JACHMP010000001.1"/>
</dbReference>
<comment type="caution">
    <text evidence="2">The sequence shown here is derived from an EMBL/GenBank/DDBJ whole genome shotgun (WGS) entry which is preliminary data.</text>
</comment>
<feature type="compositionally biased region" description="Basic and acidic residues" evidence="1">
    <location>
        <begin position="38"/>
        <end position="48"/>
    </location>
</feature>
<dbReference type="Proteomes" id="UP000540685">
    <property type="component" value="Unassembled WGS sequence"/>
</dbReference>
<name>A0A7W9IDP8_9ACTN</name>
<evidence type="ECO:0000256" key="1">
    <source>
        <dbReference type="SAM" id="MobiDB-lite"/>
    </source>
</evidence>
<feature type="region of interest" description="Disordered" evidence="1">
    <location>
        <begin position="38"/>
        <end position="105"/>
    </location>
</feature>
<gene>
    <name evidence="2" type="ORF">F4562_001381</name>
</gene>